<evidence type="ECO:0000256" key="1">
    <source>
        <dbReference type="SAM" id="MobiDB-lite"/>
    </source>
</evidence>
<feature type="compositionally biased region" description="Basic and acidic residues" evidence="1">
    <location>
        <begin position="226"/>
        <end position="235"/>
    </location>
</feature>
<feature type="compositionally biased region" description="Low complexity" evidence="1">
    <location>
        <begin position="791"/>
        <end position="804"/>
    </location>
</feature>
<proteinExistence type="predicted"/>
<dbReference type="Proteomes" id="UP000813824">
    <property type="component" value="Unassembled WGS sequence"/>
</dbReference>
<feature type="compositionally biased region" description="Polar residues" evidence="1">
    <location>
        <begin position="245"/>
        <end position="254"/>
    </location>
</feature>
<organism evidence="2 3">
    <name type="scientific">Cristinia sonorae</name>
    <dbReference type="NCBI Taxonomy" id="1940300"/>
    <lineage>
        <taxon>Eukaryota</taxon>
        <taxon>Fungi</taxon>
        <taxon>Dikarya</taxon>
        <taxon>Basidiomycota</taxon>
        <taxon>Agaricomycotina</taxon>
        <taxon>Agaricomycetes</taxon>
        <taxon>Agaricomycetidae</taxon>
        <taxon>Agaricales</taxon>
        <taxon>Pleurotineae</taxon>
        <taxon>Stephanosporaceae</taxon>
        <taxon>Cristinia</taxon>
    </lineage>
</organism>
<evidence type="ECO:0000313" key="2">
    <source>
        <dbReference type="EMBL" id="KAH8107626.1"/>
    </source>
</evidence>
<sequence>MTTRQNNKRKGRGGTVARERTYTTLTGTPLSLATTPGSMFLPTTATTALSTDESAAIMSSPFPVASSAGGSPNYQPYDFSNPIHILPNPNYHNGFAAMQSVGTSNTYGQQQSQSQLQQPFYHPQPPQQQHQQPKAQSANNDLELLEKLKETIKNNQHDIFRPVPQPVTLASLYLGPPSSSSSLAPHPDHGHADRQLGHQGEYESSRDVASGAKSGSNGVSQPRGRRGSEVWDGSRRPVAYGNGTQGPSTHTATGPQRYDDKAMDVDHSRPPGLGTSSVPPRRDFHNGRSDRADIPSVSGAPPSPTKTVIHDNRDDPRPPRDRDSVFGNRYATSNLDDNKAPIRNDRDRRPGSPDSRYNDNRGRFYDRDRDRERDKDLGPNWDRDRPRERDDRRPFENRYVGGRDFDRDRRSDDRFSRYSDTRRPYDSRYAGNSDTGLKRYDTKSSINDSPLASHAVPANTPGLRADDRDARDHERSGPPDSRYPRPVTEERSFGRYDDRTPRQLGHPDDRRGPPPPNDRERSVRPDDHHPLPHSSAALGNDRPPPLNDRERRPVDPAPSVRPPTDARRPGMSRPPSPAPSTSTLGPPPGLRPGPPDDRRSPPVDDRRVPPRSGPPAPPSVVSDDHRPPGLSPVVVPVNLPGDRDRVRPNPDSARGSIPPAQEMRPLLADRDRERPPPPAARPSDDRGRDARPPSLEDRLSRPPPPPSLQERISVKQEPTPVVFARPNDKQALPSGTAEDLSSVASTPPSVRDASVRTAIAASSMKTDTRPPTSETDATARPAGAGPPLKAPTPTSTAASSQTPRPTVPPASTDEPCRPGVDDRQRTASGPPPPDRERMNSGPPPPRSYNGPPARVPEDRSFKPRSSPVSPSRRDFRPPYRPSQEHDRRPDSMDVDGPPYPPGERPPVPFRRPSPGPPHPRDRAWAPNDAYPADGRRHPPDSIGGPPYSRDWRDDERGAYSRDWNRGPWDRERDRSRDGPRYPDREPGAPPVGSHPPPVWETRDERERRVSYGSGGPPDTPLPSASSTRSFETRPLSARLTDGYPPPVEDRDRDRDSRAPYSRDYSDRRYAPPPPIETDAPYNRIRPRSPSPVGSRRPGPDDMRPPPPKRARDEEYVGGSASGNAPGRYYPPPPPPSSSSAAGPPASGLDSARAPPPDYGHHHLAARMRSPPAPGAGPGGGGGGGYYDAYDSGRERDRVDDGPYGGYDRDRARMPLPPRSPPLYGRPGGYRDDRYIPRR</sequence>
<dbReference type="EMBL" id="JAEVFJ010000001">
    <property type="protein sequence ID" value="KAH8107626.1"/>
    <property type="molecule type" value="Genomic_DNA"/>
</dbReference>
<gene>
    <name evidence="2" type="ORF">BXZ70DRAFT_356</name>
</gene>
<feature type="compositionally biased region" description="Basic and acidic residues" evidence="1">
    <location>
        <begin position="186"/>
        <end position="206"/>
    </location>
</feature>
<keyword evidence="3" id="KW-1185">Reference proteome</keyword>
<feature type="compositionally biased region" description="Pro residues" evidence="1">
    <location>
        <begin position="987"/>
        <end position="998"/>
    </location>
</feature>
<feature type="compositionally biased region" description="Gly residues" evidence="1">
    <location>
        <begin position="1175"/>
        <end position="1185"/>
    </location>
</feature>
<feature type="compositionally biased region" description="Low complexity" evidence="1">
    <location>
        <begin position="109"/>
        <end position="133"/>
    </location>
</feature>
<feature type="compositionally biased region" description="Basic and acidic residues" evidence="1">
    <location>
        <begin position="464"/>
        <end position="477"/>
    </location>
</feature>
<feature type="compositionally biased region" description="Basic and acidic residues" evidence="1">
    <location>
        <begin position="594"/>
        <end position="608"/>
    </location>
</feature>
<accession>A0A8K0UZ72</accession>
<feature type="compositionally biased region" description="Basic and acidic residues" evidence="1">
    <location>
        <begin position="1097"/>
        <end position="1114"/>
    </location>
</feature>
<feature type="compositionally biased region" description="Basic and acidic residues" evidence="1">
    <location>
        <begin position="336"/>
        <end position="426"/>
    </location>
</feature>
<dbReference type="AlphaFoldDB" id="A0A8K0UZ72"/>
<feature type="compositionally biased region" description="Low complexity" evidence="1">
    <location>
        <begin position="1137"/>
        <end position="1147"/>
    </location>
</feature>
<evidence type="ECO:0000313" key="3">
    <source>
        <dbReference type="Proteomes" id="UP000813824"/>
    </source>
</evidence>
<comment type="caution">
    <text evidence="2">The sequence shown here is derived from an EMBL/GenBank/DDBJ whole genome shotgun (WGS) entry which is preliminary data.</text>
</comment>
<feature type="compositionally biased region" description="Basic and acidic residues" evidence="1">
    <location>
        <begin position="1000"/>
        <end position="1009"/>
    </location>
</feature>
<feature type="compositionally biased region" description="Basic and acidic residues" evidence="1">
    <location>
        <begin position="1190"/>
        <end position="1212"/>
    </location>
</feature>
<feature type="compositionally biased region" description="Basic and acidic residues" evidence="1">
    <location>
        <begin position="308"/>
        <end position="324"/>
    </location>
</feature>
<dbReference type="OrthoDB" id="3184410at2759"/>
<feature type="compositionally biased region" description="Basic and acidic residues" evidence="1">
    <location>
        <begin position="871"/>
        <end position="891"/>
    </location>
</feature>
<feature type="compositionally biased region" description="Basic and acidic residues" evidence="1">
    <location>
        <begin position="1047"/>
        <end position="1057"/>
    </location>
</feature>
<feature type="compositionally biased region" description="Pro residues" evidence="1">
    <location>
        <begin position="897"/>
        <end position="917"/>
    </location>
</feature>
<protein>
    <submittedName>
        <fullName evidence="2">Uncharacterized protein</fullName>
    </submittedName>
</protein>
<feature type="compositionally biased region" description="Basic and acidic residues" evidence="1">
    <location>
        <begin position="1228"/>
        <end position="1238"/>
    </location>
</feature>
<feature type="compositionally biased region" description="Basic and acidic residues" evidence="1">
    <location>
        <begin position="257"/>
        <end position="269"/>
    </location>
</feature>
<reference evidence="2" key="1">
    <citation type="journal article" date="2021" name="New Phytol.">
        <title>Evolutionary innovations through gain and loss of genes in the ectomycorrhizal Boletales.</title>
        <authorList>
            <person name="Wu G."/>
            <person name="Miyauchi S."/>
            <person name="Morin E."/>
            <person name="Kuo A."/>
            <person name="Drula E."/>
            <person name="Varga T."/>
            <person name="Kohler A."/>
            <person name="Feng B."/>
            <person name="Cao Y."/>
            <person name="Lipzen A."/>
            <person name="Daum C."/>
            <person name="Hundley H."/>
            <person name="Pangilinan J."/>
            <person name="Johnson J."/>
            <person name="Barry K."/>
            <person name="LaButti K."/>
            <person name="Ng V."/>
            <person name="Ahrendt S."/>
            <person name="Min B."/>
            <person name="Choi I.G."/>
            <person name="Park H."/>
            <person name="Plett J.M."/>
            <person name="Magnuson J."/>
            <person name="Spatafora J.W."/>
            <person name="Nagy L.G."/>
            <person name="Henrissat B."/>
            <person name="Grigoriev I.V."/>
            <person name="Yang Z.L."/>
            <person name="Xu J."/>
            <person name="Martin F.M."/>
        </authorList>
    </citation>
    <scope>NUCLEOTIDE SEQUENCE</scope>
    <source>
        <strain evidence="2">KKN 215</strain>
    </source>
</reference>
<feature type="region of interest" description="Disordered" evidence="1">
    <location>
        <begin position="103"/>
        <end position="137"/>
    </location>
</feature>
<feature type="compositionally biased region" description="Basic and acidic residues" evidence="1">
    <location>
        <begin position="814"/>
        <end position="825"/>
    </location>
</feature>
<feature type="compositionally biased region" description="Basic and acidic residues" evidence="1">
    <location>
        <begin position="949"/>
        <end position="986"/>
    </location>
</feature>
<feature type="compositionally biased region" description="Low complexity" evidence="1">
    <location>
        <begin position="171"/>
        <end position="185"/>
    </location>
</feature>
<name>A0A8K0UZ72_9AGAR</name>
<feature type="compositionally biased region" description="Polar residues" evidence="1">
    <location>
        <begin position="763"/>
        <end position="776"/>
    </location>
</feature>
<feature type="region of interest" description="Disordered" evidence="1">
    <location>
        <begin position="171"/>
        <end position="1238"/>
    </location>
</feature>
<feature type="compositionally biased region" description="Basic and acidic residues" evidence="1">
    <location>
        <begin position="487"/>
        <end position="530"/>
    </location>
</feature>
<feature type="compositionally biased region" description="Basic and acidic residues" evidence="1">
    <location>
        <begin position="682"/>
        <end position="700"/>
    </location>
</feature>
<feature type="compositionally biased region" description="Basic and acidic residues" evidence="1">
    <location>
        <begin position="280"/>
        <end position="293"/>
    </location>
</feature>